<evidence type="ECO:0000313" key="13">
    <source>
        <dbReference type="Proteomes" id="UP001164459"/>
    </source>
</evidence>
<sequence>MDLSAGTSFEQHTTLCGRFELMREEPANTGVQLFGPTLAVLDTQTGEPARACVLDAALLPTPEARAAFVRELGELGELQDSALVPQVFVGQDGERVVVCYDPLQGAFALRDMDDGPRSSDLANELLRLARQLARALATLHDRGRVHGMLAGEAVFVGPRGPAAFQHGFAPLCARAELERRWSSIDQALLAPEVLAGGGFTPASDTYAWGVALMEFASGLRGAAALRAAEPPGLQAGLWALIGASLASDPAARPQGGAELVRRLEALALAGTAEAAPEPIIDLTPSSPPPPPPRAAKPAGEVSAPSIAVPPVPPAAVVPPVLETLSVPTGTSVPGVSNREPPKVTASAPVEQPVMGLEDLLFGEGSIRPNSVAALRSSSIPSGTFAAVSAGGFANPQDASGRSNSGLRRVHVLTEDSIVRRGSPSRPDIVIEPSSGDSMPAAARSDVREVEAPVAPVPAPAQPVSAPPVETKPLLAEPRPLLAEPKAPSASSSLVSRPPEVPAPRRTDTGFWLVIAALLVAVVLAWAFT</sequence>
<dbReference type="PANTHER" id="PTHR43289">
    <property type="entry name" value="MITOGEN-ACTIVATED PROTEIN KINASE KINASE KINASE 20-RELATED"/>
    <property type="match status" value="1"/>
</dbReference>
<evidence type="ECO:0000256" key="6">
    <source>
        <dbReference type="ARBA" id="ARBA00022777"/>
    </source>
</evidence>
<dbReference type="GO" id="GO:0016301">
    <property type="term" value="F:kinase activity"/>
    <property type="evidence" value="ECO:0007669"/>
    <property type="project" value="UniProtKB-KW"/>
</dbReference>
<dbReference type="RefSeq" id="WP_269040011.1">
    <property type="nucleotide sequence ID" value="NZ_CP114040.1"/>
</dbReference>
<dbReference type="Pfam" id="PF07714">
    <property type="entry name" value="PK_Tyr_Ser-Thr"/>
    <property type="match status" value="1"/>
</dbReference>
<evidence type="ECO:0000313" key="12">
    <source>
        <dbReference type="EMBL" id="WAS97644.1"/>
    </source>
</evidence>
<dbReference type="Gene3D" id="1.10.510.10">
    <property type="entry name" value="Transferase(Phosphotransferase) domain 1"/>
    <property type="match status" value="1"/>
</dbReference>
<feature type="compositionally biased region" description="Pro residues" evidence="9">
    <location>
        <begin position="285"/>
        <end position="294"/>
    </location>
</feature>
<protein>
    <submittedName>
        <fullName evidence="12">Protein kinase</fullName>
    </submittedName>
</protein>
<comment type="subcellular location">
    <subcellularLocation>
        <location evidence="1">Cytoplasm</location>
        <location evidence="1">Cytoskeleton</location>
        <location evidence="1">Microtubule organizing center</location>
        <location evidence="1">Centrosome</location>
    </subcellularLocation>
    <subcellularLocation>
        <location evidence="2">Cytoplasm</location>
        <location evidence="2">Cytoskeleton</location>
        <location evidence="2">Spindle pole</location>
    </subcellularLocation>
</comment>
<keyword evidence="7" id="KW-0067">ATP-binding</keyword>
<keyword evidence="6 12" id="KW-0418">Kinase</keyword>
<feature type="region of interest" description="Disordered" evidence="9">
    <location>
        <begin position="417"/>
        <end position="501"/>
    </location>
</feature>
<dbReference type="InterPro" id="IPR000719">
    <property type="entry name" value="Prot_kinase_dom"/>
</dbReference>
<keyword evidence="13" id="KW-1185">Reference proteome</keyword>
<evidence type="ECO:0000256" key="7">
    <source>
        <dbReference type="ARBA" id="ARBA00022840"/>
    </source>
</evidence>
<comment type="similarity">
    <text evidence="3">Belongs to the protein kinase superfamily. NEK Ser/Thr protein kinase family. NIMA subfamily.</text>
</comment>
<dbReference type="InterPro" id="IPR001245">
    <property type="entry name" value="Ser-Thr/Tyr_kinase_cat_dom"/>
</dbReference>
<dbReference type="Proteomes" id="UP001164459">
    <property type="component" value="Chromosome"/>
</dbReference>
<feature type="compositionally biased region" description="Low complexity" evidence="9">
    <location>
        <begin position="461"/>
        <end position="487"/>
    </location>
</feature>
<evidence type="ECO:0000256" key="10">
    <source>
        <dbReference type="SAM" id="Phobius"/>
    </source>
</evidence>
<keyword evidence="5" id="KW-0547">Nucleotide-binding</keyword>
<name>A0ABY7HFA0_9BACT</name>
<organism evidence="12 13">
    <name type="scientific">Nannocystis punicea</name>
    <dbReference type="NCBI Taxonomy" id="2995304"/>
    <lineage>
        <taxon>Bacteria</taxon>
        <taxon>Pseudomonadati</taxon>
        <taxon>Myxococcota</taxon>
        <taxon>Polyangia</taxon>
        <taxon>Nannocystales</taxon>
        <taxon>Nannocystaceae</taxon>
        <taxon>Nannocystis</taxon>
    </lineage>
</organism>
<evidence type="ECO:0000256" key="9">
    <source>
        <dbReference type="SAM" id="MobiDB-lite"/>
    </source>
</evidence>
<accession>A0ABY7HFA0</accession>
<keyword evidence="10" id="KW-1133">Transmembrane helix</keyword>
<keyword evidence="10" id="KW-0812">Transmembrane</keyword>
<evidence type="ECO:0000256" key="5">
    <source>
        <dbReference type="ARBA" id="ARBA00022741"/>
    </source>
</evidence>
<dbReference type="InterPro" id="IPR011009">
    <property type="entry name" value="Kinase-like_dom_sf"/>
</dbReference>
<dbReference type="PANTHER" id="PTHR43289:SF6">
    <property type="entry name" value="SERINE_THREONINE-PROTEIN KINASE NEKL-3"/>
    <property type="match status" value="1"/>
</dbReference>
<evidence type="ECO:0000259" key="11">
    <source>
        <dbReference type="PROSITE" id="PS50011"/>
    </source>
</evidence>
<dbReference type="SMART" id="SM00220">
    <property type="entry name" value="S_TKc"/>
    <property type="match status" value="1"/>
</dbReference>
<feature type="domain" description="Protein kinase" evidence="11">
    <location>
        <begin position="23"/>
        <end position="266"/>
    </location>
</feature>
<dbReference type="SUPFAM" id="SSF56112">
    <property type="entry name" value="Protein kinase-like (PK-like)"/>
    <property type="match status" value="1"/>
</dbReference>
<dbReference type="EMBL" id="CP114040">
    <property type="protein sequence ID" value="WAS97644.1"/>
    <property type="molecule type" value="Genomic_DNA"/>
</dbReference>
<evidence type="ECO:0000256" key="2">
    <source>
        <dbReference type="ARBA" id="ARBA00004647"/>
    </source>
</evidence>
<evidence type="ECO:0000256" key="1">
    <source>
        <dbReference type="ARBA" id="ARBA00004300"/>
    </source>
</evidence>
<feature type="region of interest" description="Disordered" evidence="9">
    <location>
        <begin position="328"/>
        <end position="347"/>
    </location>
</feature>
<feature type="transmembrane region" description="Helical" evidence="10">
    <location>
        <begin position="509"/>
        <end position="527"/>
    </location>
</feature>
<keyword evidence="4" id="KW-0808">Transferase</keyword>
<proteinExistence type="inferred from homology"/>
<reference evidence="12" key="1">
    <citation type="submission" date="2022-11" db="EMBL/GenBank/DDBJ databases">
        <title>Minimal conservation of predation-associated metabolite biosynthetic gene clusters underscores biosynthetic potential of Myxococcota including descriptions for ten novel species: Archangium lansinium sp. nov., Myxococcus landrumus sp. nov., Nannocystis bai.</title>
        <authorList>
            <person name="Ahearne A."/>
            <person name="Stevens C."/>
            <person name="Dowd S."/>
        </authorList>
    </citation>
    <scope>NUCLEOTIDE SEQUENCE</scope>
    <source>
        <strain evidence="12">Fl3</strain>
    </source>
</reference>
<feature type="region of interest" description="Disordered" evidence="9">
    <location>
        <begin position="276"/>
        <end position="300"/>
    </location>
</feature>
<evidence type="ECO:0000256" key="8">
    <source>
        <dbReference type="ARBA" id="ARBA00023212"/>
    </source>
</evidence>
<gene>
    <name evidence="12" type="ORF">O0S08_15985</name>
</gene>
<evidence type="ECO:0000256" key="4">
    <source>
        <dbReference type="ARBA" id="ARBA00022679"/>
    </source>
</evidence>
<keyword evidence="8" id="KW-0206">Cytoskeleton</keyword>
<evidence type="ECO:0000256" key="3">
    <source>
        <dbReference type="ARBA" id="ARBA00010886"/>
    </source>
</evidence>
<keyword evidence="8" id="KW-0963">Cytoplasm</keyword>
<dbReference type="PROSITE" id="PS50011">
    <property type="entry name" value="PROTEIN_KINASE_DOM"/>
    <property type="match status" value="1"/>
</dbReference>
<keyword evidence="10" id="KW-0472">Membrane</keyword>